<comment type="caution">
    <text evidence="2">The sequence shown here is derived from an EMBL/GenBank/DDBJ whole genome shotgun (WGS) entry which is preliminary data.</text>
</comment>
<dbReference type="EMBL" id="LLXI01000067">
    <property type="protein sequence ID" value="PKY39533.1"/>
    <property type="molecule type" value="Genomic_DNA"/>
</dbReference>
<keyword evidence="3" id="KW-1185">Reference proteome</keyword>
<reference evidence="2 3" key="1">
    <citation type="submission" date="2015-10" db="EMBL/GenBank/DDBJ databases">
        <title>Genome analyses suggest a sexual origin of heterokaryosis in a supposedly ancient asexual fungus.</title>
        <authorList>
            <person name="Ropars J."/>
            <person name="Sedzielewska K."/>
            <person name="Noel J."/>
            <person name="Charron P."/>
            <person name="Farinelli L."/>
            <person name="Marton T."/>
            <person name="Kruger M."/>
            <person name="Pelin A."/>
            <person name="Brachmann A."/>
            <person name="Corradi N."/>
        </authorList>
    </citation>
    <scope>NUCLEOTIDE SEQUENCE [LARGE SCALE GENOMIC DNA]</scope>
    <source>
        <strain evidence="2 3">A4</strain>
    </source>
</reference>
<sequence>MKSPSPSPSMVGSEGLETEEQREEDFKKRWQEAREKALVAKKRREEMKEKKNFNIVMGQYIGKVSSNIEGFEESGTREFERSSIVEFEGIGTKEPKTRKLI</sequence>
<protein>
    <submittedName>
        <fullName evidence="2">Uncharacterized protein</fullName>
    </submittedName>
</protein>
<evidence type="ECO:0000313" key="2">
    <source>
        <dbReference type="EMBL" id="PKY39533.1"/>
    </source>
</evidence>
<gene>
    <name evidence="2" type="ORF">RhiirA4_452738</name>
</gene>
<name>A0A2I1FYU7_9GLOM</name>
<dbReference type="Proteomes" id="UP000234323">
    <property type="component" value="Unassembled WGS sequence"/>
</dbReference>
<accession>A0A2I1FYU7</accession>
<evidence type="ECO:0000313" key="3">
    <source>
        <dbReference type="Proteomes" id="UP000234323"/>
    </source>
</evidence>
<dbReference type="AlphaFoldDB" id="A0A2I1FYU7"/>
<proteinExistence type="predicted"/>
<feature type="region of interest" description="Disordered" evidence="1">
    <location>
        <begin position="1"/>
        <end position="27"/>
    </location>
</feature>
<organism evidence="2 3">
    <name type="scientific">Rhizophagus irregularis</name>
    <dbReference type="NCBI Taxonomy" id="588596"/>
    <lineage>
        <taxon>Eukaryota</taxon>
        <taxon>Fungi</taxon>
        <taxon>Fungi incertae sedis</taxon>
        <taxon>Mucoromycota</taxon>
        <taxon>Glomeromycotina</taxon>
        <taxon>Glomeromycetes</taxon>
        <taxon>Glomerales</taxon>
        <taxon>Glomeraceae</taxon>
        <taxon>Rhizophagus</taxon>
    </lineage>
</organism>
<evidence type="ECO:0000256" key="1">
    <source>
        <dbReference type="SAM" id="MobiDB-lite"/>
    </source>
</evidence>